<evidence type="ECO:0000259" key="2">
    <source>
        <dbReference type="Pfam" id="PF00326"/>
    </source>
</evidence>
<feature type="compositionally biased region" description="Basic and acidic residues" evidence="1">
    <location>
        <begin position="430"/>
        <end position="442"/>
    </location>
</feature>
<evidence type="ECO:0000256" key="1">
    <source>
        <dbReference type="SAM" id="MobiDB-lite"/>
    </source>
</evidence>
<comment type="caution">
    <text evidence="4">The sequence shown here is derived from an EMBL/GenBank/DDBJ whole genome shotgun (WGS) entry which is preliminary data.</text>
</comment>
<sequence>MTEVKDATIYITGYEWGPGVSKVIVSFTKPVEKVSKEGASIRTDKKDREIKAIYLSNARGDQVNESSAYVTLELDIVFDMEVNCNPFYYNLQTFKNEWAKEYIVKAEFKVISEGKDTLIKLEKDCINNRICPDTELFSNRGIFSGKYQNPITKKEDMLSLRYAAYEPKELKEDNAKNPLIIWINGGGEGGLDIDIALLGNKVTALAGPKIQSYFTSENGAKGIYVLAIQTPTLWMDGGNDQFHNGDFDSRYSGIFMDLLKDYLSKNPDVDQNRIYIGGCSNGGFMSLNMVISHPDFFAASYHICEIYAYNYFQRDEKGDYIQDKNNSEILTAKIPTDKRYFTDEKMNSIKDSPMWFIQSDNDGTVVPKLFSFPSYRQLLKLGGKNIWYSYFKTVEGTDMPGEDYNGHWSWVYFFNDQVTRVQNRDKIKNSTDNEKFGFEPKNEGGGSEKAVDDKGTYDSIFAWLNAQVKH</sequence>
<evidence type="ECO:0000259" key="3">
    <source>
        <dbReference type="Pfam" id="PF18435"/>
    </source>
</evidence>
<dbReference type="SUPFAM" id="SSF53474">
    <property type="entry name" value="alpha/beta-Hydrolases"/>
    <property type="match status" value="2"/>
</dbReference>
<gene>
    <name evidence="4" type="ORF">M9Y10_009138</name>
</gene>
<dbReference type="InterPro" id="IPR029058">
    <property type="entry name" value="AB_hydrolase_fold"/>
</dbReference>
<name>A0ABR2J093_9EUKA</name>
<protein>
    <submittedName>
        <fullName evidence="4">Uncharacterized protein</fullName>
    </submittedName>
</protein>
<keyword evidence="5" id="KW-1185">Reference proteome</keyword>
<feature type="domain" description="Esterase Ig-like N-terminal" evidence="3">
    <location>
        <begin position="11"/>
        <end position="105"/>
    </location>
</feature>
<dbReference type="InterPro" id="IPR041172">
    <property type="entry name" value="EstA_Ig-like_N"/>
</dbReference>
<evidence type="ECO:0000313" key="5">
    <source>
        <dbReference type="Proteomes" id="UP001470230"/>
    </source>
</evidence>
<proteinExistence type="predicted"/>
<organism evidence="4 5">
    <name type="scientific">Tritrichomonas musculus</name>
    <dbReference type="NCBI Taxonomy" id="1915356"/>
    <lineage>
        <taxon>Eukaryota</taxon>
        <taxon>Metamonada</taxon>
        <taxon>Parabasalia</taxon>
        <taxon>Tritrichomonadida</taxon>
        <taxon>Tritrichomonadidae</taxon>
        <taxon>Tritrichomonas</taxon>
    </lineage>
</organism>
<dbReference type="Proteomes" id="UP001470230">
    <property type="component" value="Unassembled WGS sequence"/>
</dbReference>
<dbReference type="Pfam" id="PF00326">
    <property type="entry name" value="Peptidase_S9"/>
    <property type="match status" value="1"/>
</dbReference>
<dbReference type="Gene3D" id="3.40.50.1820">
    <property type="entry name" value="alpha/beta hydrolase"/>
    <property type="match status" value="1"/>
</dbReference>
<dbReference type="Pfam" id="PF18435">
    <property type="entry name" value="EstA_Ig_like"/>
    <property type="match status" value="1"/>
</dbReference>
<feature type="region of interest" description="Disordered" evidence="1">
    <location>
        <begin position="430"/>
        <end position="450"/>
    </location>
</feature>
<accession>A0ABR2J093</accession>
<feature type="domain" description="Peptidase S9 prolyl oligopeptidase catalytic" evidence="2">
    <location>
        <begin position="261"/>
        <end position="368"/>
    </location>
</feature>
<dbReference type="InterPro" id="IPR001375">
    <property type="entry name" value="Peptidase_S9_cat"/>
</dbReference>
<dbReference type="Gene3D" id="2.60.40.2180">
    <property type="match status" value="1"/>
</dbReference>
<reference evidence="4 5" key="1">
    <citation type="submission" date="2024-04" db="EMBL/GenBank/DDBJ databases">
        <title>Tritrichomonas musculus Genome.</title>
        <authorList>
            <person name="Alves-Ferreira E."/>
            <person name="Grigg M."/>
            <person name="Lorenzi H."/>
            <person name="Galac M."/>
        </authorList>
    </citation>
    <scope>NUCLEOTIDE SEQUENCE [LARGE SCALE GENOMIC DNA]</scope>
    <source>
        <strain evidence="4 5">EAF2021</strain>
    </source>
</reference>
<evidence type="ECO:0000313" key="4">
    <source>
        <dbReference type="EMBL" id="KAK8871224.1"/>
    </source>
</evidence>
<dbReference type="EMBL" id="JAPFFF010000014">
    <property type="protein sequence ID" value="KAK8871224.1"/>
    <property type="molecule type" value="Genomic_DNA"/>
</dbReference>